<accession>A0A345ULD2</accession>
<dbReference type="OrthoDB" id="9123883at2"/>
<sequence length="503" mass="57722">MKTLNAEKIVLCFGFAGVAAAIFLLSYFDQRGLSNEDSIYFMALARSLSQDLSFFPHGGHNSWWPPLYGVLTGIVAKAGIGDVIWASKFLNVACFAITAVLLYRISPSHDPLVMLAVFPASVITISFFSLSDILFLPILTLNLLACVRLYETGCRRFVLLMALSALFLFLNRYIGFFILSVNGLFVLWLYVKRRLSFGRFVYSALFLTVSAGLMGLYLYFNFKLTGMITGPRYSSPETFFEYTYQIIRVFGDDINLMMVGGHNHLILFGSSLLVQITVLWLVFKNGQWKALFPSKENIPALLFLSTGAIYLLTLIAIRATTETMHLHYRYTAPGVFLIVAGLLFSWTASRQSTCKNSRVLLMSLMFVSLFVSVTTQALLNSQRSSFMFPEFREMTIEKYKGVPPKTIILWGEHLINYYSRDVFVTHPHWNTRRTGETWDGFLYRIRKMYPDHAIFLQRFETRYIDGLNQHETVNRALYKLLENRDQTEWLIPVYIPENWNQSL</sequence>
<dbReference type="InterPro" id="IPR050297">
    <property type="entry name" value="LipidA_mod_glycosyltrf_83"/>
</dbReference>
<reference evidence="9 10" key="1">
    <citation type="submission" date="2018-03" db="EMBL/GenBank/DDBJ databases">
        <title>Phenotypic and genomic properties of Cyclonatronum proteinivorum gen. nov., sp. nov., a haloalkaliphilic bacteroidete from soda lakes possessing Na+-translocating rhodopsin.</title>
        <authorList>
            <person name="Toshchakov S.V."/>
            <person name="Korzhenkov A."/>
            <person name="Samarov N.I."/>
            <person name="Kublanov I.V."/>
            <person name="Muntyan M.S."/>
            <person name="Sorokin D.Y."/>
        </authorList>
    </citation>
    <scope>NUCLEOTIDE SEQUENCE [LARGE SCALE GENOMIC DNA]</scope>
    <source>
        <strain evidence="9 10">Omega</strain>
    </source>
</reference>
<evidence type="ECO:0000256" key="4">
    <source>
        <dbReference type="ARBA" id="ARBA00022679"/>
    </source>
</evidence>
<dbReference type="PANTHER" id="PTHR33908">
    <property type="entry name" value="MANNOSYLTRANSFERASE YKCB-RELATED"/>
    <property type="match status" value="1"/>
</dbReference>
<feature type="transmembrane region" description="Helical" evidence="8">
    <location>
        <begin position="89"/>
        <end position="106"/>
    </location>
</feature>
<evidence type="ECO:0000256" key="5">
    <source>
        <dbReference type="ARBA" id="ARBA00022692"/>
    </source>
</evidence>
<organism evidence="9 10">
    <name type="scientific">Cyclonatronum proteinivorum</name>
    <dbReference type="NCBI Taxonomy" id="1457365"/>
    <lineage>
        <taxon>Bacteria</taxon>
        <taxon>Pseudomonadati</taxon>
        <taxon>Balneolota</taxon>
        <taxon>Balneolia</taxon>
        <taxon>Balneolales</taxon>
        <taxon>Cyclonatronaceae</taxon>
        <taxon>Cyclonatronum</taxon>
    </lineage>
</organism>
<feature type="transmembrane region" description="Helical" evidence="8">
    <location>
        <begin position="298"/>
        <end position="318"/>
    </location>
</feature>
<evidence type="ECO:0000256" key="2">
    <source>
        <dbReference type="ARBA" id="ARBA00022475"/>
    </source>
</evidence>
<evidence type="ECO:0000256" key="7">
    <source>
        <dbReference type="ARBA" id="ARBA00023136"/>
    </source>
</evidence>
<feature type="transmembrane region" description="Helical" evidence="8">
    <location>
        <begin position="63"/>
        <end position="80"/>
    </location>
</feature>
<feature type="transmembrane region" description="Helical" evidence="8">
    <location>
        <begin position="200"/>
        <end position="220"/>
    </location>
</feature>
<dbReference type="EMBL" id="CP027806">
    <property type="protein sequence ID" value="AXJ01284.1"/>
    <property type="molecule type" value="Genomic_DNA"/>
</dbReference>
<evidence type="ECO:0000256" key="6">
    <source>
        <dbReference type="ARBA" id="ARBA00022989"/>
    </source>
</evidence>
<keyword evidence="7 8" id="KW-0472">Membrane</keyword>
<keyword evidence="6 8" id="KW-1133">Transmembrane helix</keyword>
<dbReference type="AlphaFoldDB" id="A0A345ULD2"/>
<feature type="transmembrane region" description="Helical" evidence="8">
    <location>
        <begin position="360"/>
        <end position="379"/>
    </location>
</feature>
<dbReference type="Proteomes" id="UP000254808">
    <property type="component" value="Chromosome"/>
</dbReference>
<keyword evidence="2" id="KW-1003">Cell membrane</keyword>
<proteinExistence type="predicted"/>
<feature type="transmembrane region" description="Helical" evidence="8">
    <location>
        <begin position="157"/>
        <end position="188"/>
    </location>
</feature>
<evidence type="ECO:0000256" key="3">
    <source>
        <dbReference type="ARBA" id="ARBA00022676"/>
    </source>
</evidence>
<feature type="transmembrane region" description="Helical" evidence="8">
    <location>
        <begin position="330"/>
        <end position="348"/>
    </location>
</feature>
<evidence type="ECO:0000313" key="10">
    <source>
        <dbReference type="Proteomes" id="UP000254808"/>
    </source>
</evidence>
<dbReference type="GO" id="GO:0016763">
    <property type="term" value="F:pentosyltransferase activity"/>
    <property type="evidence" value="ECO:0007669"/>
    <property type="project" value="TreeGrafter"/>
</dbReference>
<dbReference type="PANTHER" id="PTHR33908:SF11">
    <property type="entry name" value="MEMBRANE PROTEIN"/>
    <property type="match status" value="1"/>
</dbReference>
<evidence type="ECO:0000256" key="8">
    <source>
        <dbReference type="SAM" id="Phobius"/>
    </source>
</evidence>
<feature type="transmembrane region" description="Helical" evidence="8">
    <location>
        <begin position="265"/>
        <end position="283"/>
    </location>
</feature>
<name>A0A345ULD2_9BACT</name>
<evidence type="ECO:0000256" key="1">
    <source>
        <dbReference type="ARBA" id="ARBA00004651"/>
    </source>
</evidence>
<keyword evidence="10" id="KW-1185">Reference proteome</keyword>
<protein>
    <submittedName>
        <fullName evidence="9">4-amino-4-deoxy-L-arabinose transferase</fullName>
    </submittedName>
</protein>
<feature type="transmembrane region" description="Helical" evidence="8">
    <location>
        <begin position="112"/>
        <end position="145"/>
    </location>
</feature>
<keyword evidence="3" id="KW-0328">Glycosyltransferase</keyword>
<evidence type="ECO:0000313" key="9">
    <source>
        <dbReference type="EMBL" id="AXJ01284.1"/>
    </source>
</evidence>
<gene>
    <name evidence="9" type="ORF">CYPRO_2034</name>
</gene>
<dbReference type="KEGG" id="cprv:CYPRO_2034"/>
<dbReference type="RefSeq" id="WP_114984492.1">
    <property type="nucleotide sequence ID" value="NZ_CP027806.1"/>
</dbReference>
<keyword evidence="5 8" id="KW-0812">Transmembrane</keyword>
<dbReference type="GO" id="GO:0005886">
    <property type="term" value="C:plasma membrane"/>
    <property type="evidence" value="ECO:0007669"/>
    <property type="project" value="UniProtKB-SubCell"/>
</dbReference>
<dbReference type="GO" id="GO:0009103">
    <property type="term" value="P:lipopolysaccharide biosynthetic process"/>
    <property type="evidence" value="ECO:0007669"/>
    <property type="project" value="UniProtKB-ARBA"/>
</dbReference>
<comment type="subcellular location">
    <subcellularLocation>
        <location evidence="1">Cell membrane</location>
        <topology evidence="1">Multi-pass membrane protein</topology>
    </subcellularLocation>
</comment>
<feature type="transmembrane region" description="Helical" evidence="8">
    <location>
        <begin position="9"/>
        <end position="28"/>
    </location>
</feature>
<keyword evidence="4 9" id="KW-0808">Transferase</keyword>